<sequence length="109" mass="12510">MNTKIEYLYRDASNYKKINQVIVSGTFDEAQKESIQDCLSDGEYFIPKQVGFPEIRFDKLTEDDHCWFELSVENFSVTSLPAEIQMSAEDVVNAFLAAKDNWDDSIKLA</sequence>
<protein>
    <submittedName>
        <fullName evidence="1">Uncharacterized protein</fullName>
    </submittedName>
</protein>
<keyword evidence="2" id="KW-1185">Reference proteome</keyword>
<evidence type="ECO:0000313" key="1">
    <source>
        <dbReference type="EMBL" id="MCU6695612.1"/>
    </source>
</evidence>
<proteinExistence type="predicted"/>
<accession>A0ABT2RTH1</accession>
<evidence type="ECO:0000313" key="2">
    <source>
        <dbReference type="Proteomes" id="UP001652461"/>
    </source>
</evidence>
<dbReference type="Proteomes" id="UP001652461">
    <property type="component" value="Unassembled WGS sequence"/>
</dbReference>
<comment type="caution">
    <text evidence="1">The sequence shown here is derived from an EMBL/GenBank/DDBJ whole genome shotgun (WGS) entry which is preliminary data.</text>
</comment>
<organism evidence="1 2">
    <name type="scientific">Laedolimicola ammoniilytica</name>
    <dbReference type="NCBI Taxonomy" id="2981771"/>
    <lineage>
        <taxon>Bacteria</taxon>
        <taxon>Bacillati</taxon>
        <taxon>Bacillota</taxon>
        <taxon>Clostridia</taxon>
        <taxon>Lachnospirales</taxon>
        <taxon>Lachnospiraceae</taxon>
        <taxon>Laedolimicola</taxon>
    </lineage>
</organism>
<dbReference type="RefSeq" id="WP_055304770.1">
    <property type="nucleotide sequence ID" value="NZ_JAOQKC010000002.1"/>
</dbReference>
<gene>
    <name evidence="1" type="ORF">OCV63_01710</name>
</gene>
<name>A0ABT2RTH1_9FIRM</name>
<dbReference type="EMBL" id="JAOQKC010000002">
    <property type="protein sequence ID" value="MCU6695612.1"/>
    <property type="molecule type" value="Genomic_DNA"/>
</dbReference>
<reference evidence="1 2" key="1">
    <citation type="journal article" date="2021" name="ISME Commun">
        <title>Automated analysis of genomic sequences facilitates high-throughput and comprehensive description of bacteria.</title>
        <authorList>
            <person name="Hitch T.C.A."/>
        </authorList>
    </citation>
    <scope>NUCLEOTIDE SEQUENCE [LARGE SCALE GENOMIC DNA]</scope>
    <source>
        <strain evidence="1 2">Sanger_04</strain>
    </source>
</reference>